<proteinExistence type="predicted"/>
<organism evidence="1 2">
    <name type="scientific">Datura stramonium</name>
    <name type="common">Jimsonweed</name>
    <name type="synonym">Common thornapple</name>
    <dbReference type="NCBI Taxonomy" id="4076"/>
    <lineage>
        <taxon>Eukaryota</taxon>
        <taxon>Viridiplantae</taxon>
        <taxon>Streptophyta</taxon>
        <taxon>Embryophyta</taxon>
        <taxon>Tracheophyta</taxon>
        <taxon>Spermatophyta</taxon>
        <taxon>Magnoliopsida</taxon>
        <taxon>eudicotyledons</taxon>
        <taxon>Gunneridae</taxon>
        <taxon>Pentapetalae</taxon>
        <taxon>asterids</taxon>
        <taxon>lamiids</taxon>
        <taxon>Solanales</taxon>
        <taxon>Solanaceae</taxon>
        <taxon>Solanoideae</taxon>
        <taxon>Datureae</taxon>
        <taxon>Datura</taxon>
    </lineage>
</organism>
<dbReference type="EMBL" id="JACEIK010004586">
    <property type="protein sequence ID" value="MCD9645881.1"/>
    <property type="molecule type" value="Genomic_DNA"/>
</dbReference>
<gene>
    <name evidence="1" type="ORF">HAX54_035200</name>
</gene>
<name>A0ABS8VF62_DATST</name>
<sequence>MKQKVDYDWKPTFCNKCLIVGHRCIVKPTAPQQPAPKKQEWRTKMPTQLYQDIVVEQVPSRDRKEPE</sequence>
<comment type="caution">
    <text evidence="1">The sequence shown here is derived from an EMBL/GenBank/DDBJ whole genome shotgun (WGS) entry which is preliminary data.</text>
</comment>
<evidence type="ECO:0000313" key="2">
    <source>
        <dbReference type="Proteomes" id="UP000823775"/>
    </source>
</evidence>
<keyword evidence="2" id="KW-1185">Reference proteome</keyword>
<evidence type="ECO:0000313" key="1">
    <source>
        <dbReference type="EMBL" id="MCD9645881.1"/>
    </source>
</evidence>
<accession>A0ABS8VF62</accession>
<protein>
    <submittedName>
        <fullName evidence="1">Uncharacterized protein</fullName>
    </submittedName>
</protein>
<reference evidence="1 2" key="1">
    <citation type="journal article" date="2021" name="BMC Genomics">
        <title>Datura genome reveals duplications of psychoactive alkaloid biosynthetic genes and high mutation rate following tissue culture.</title>
        <authorList>
            <person name="Rajewski A."/>
            <person name="Carter-House D."/>
            <person name="Stajich J."/>
            <person name="Litt A."/>
        </authorList>
    </citation>
    <scope>NUCLEOTIDE SEQUENCE [LARGE SCALE GENOMIC DNA]</scope>
    <source>
        <strain evidence="1">AR-01</strain>
    </source>
</reference>
<dbReference type="Proteomes" id="UP000823775">
    <property type="component" value="Unassembled WGS sequence"/>
</dbReference>
<feature type="non-terminal residue" evidence="1">
    <location>
        <position position="67"/>
    </location>
</feature>